<evidence type="ECO:0000256" key="1">
    <source>
        <dbReference type="SAM" id="SignalP"/>
    </source>
</evidence>
<proteinExistence type="predicted"/>
<sequence>MKTLLKRKMLFAWMLLLGSVGFIACTSDTLDLENISKNLQVGENLEVPLIKEATLKMADLLDKVTINNDVAVSIGAVDIDSIVALFYTGETQTFSLDSINAGFANFTQDMGNLDIGDMFKGKNPLLDWAMQTDALDIALPTSLAPFLSISHIPMDGFDVSDERKMQYVEFNDVKIGITIDTKNMELKTAGIFEIELQLPKAIENPTTGKIESSDEVEKFTLPLAKGTQTSKIFTRSFILDCSNNTIDANLIFKFNGGDGETKITKDSQLSGKITFAPKMEGEALAKDAFTVWGWFNYTFVTNDDDKDDKGDEFPANIKQYKEYISEETELIFSDPRLELKINSNLGVPLAFQLIELSNKSKDLNLNKIDSINFSLKQTEGNTPIEQIFYLDRSKLGDFGELGDKEDSLSYINLFQTGLDTLVLKYKIGTESIDLDHVIANKIPIQHLSSSGSISVTANAVLPLTLGENSIITYSETMELSFSNSIDLNGSIYIQYKNTLPLDMHLTVDLLKEKEDTETLKTWKLNMDNQNLGKEKIDWKRMDAVSVQTDILKKAKFIRIKYTSNPLTEETSVYRDQYISLQVSAGVNGSINVNLNDTEEK</sequence>
<accession>A0A5M8P4B9</accession>
<evidence type="ECO:0000313" key="2">
    <source>
        <dbReference type="EMBL" id="KAA6303224.1"/>
    </source>
</evidence>
<evidence type="ECO:0008006" key="5">
    <source>
        <dbReference type="Google" id="ProtNLM"/>
    </source>
</evidence>
<feature type="signal peptide" evidence="1">
    <location>
        <begin position="1"/>
        <end position="24"/>
    </location>
</feature>
<dbReference type="PROSITE" id="PS51257">
    <property type="entry name" value="PROKAR_LIPOPROTEIN"/>
    <property type="match status" value="1"/>
</dbReference>
<name>A0A5M8P4B9_9BACT</name>
<dbReference type="Proteomes" id="UP000324575">
    <property type="component" value="Unassembled WGS sequence"/>
</dbReference>
<reference evidence="2 4" key="1">
    <citation type="submission" date="2019-03" db="EMBL/GenBank/DDBJ databases">
        <title>Single cell metagenomics reveals metabolic interactions within the superorganism composed of flagellate Streblomastix strix and complex community of Bacteroidetes bacteria on its surface.</title>
        <authorList>
            <person name="Treitli S.C."/>
            <person name="Kolisko M."/>
            <person name="Husnik F."/>
            <person name="Keeling P."/>
            <person name="Hampl V."/>
        </authorList>
    </citation>
    <scope>NUCLEOTIDE SEQUENCE [LARGE SCALE GENOMIC DNA]</scope>
    <source>
        <strain evidence="2">St1</strain>
    </source>
</reference>
<evidence type="ECO:0000313" key="3">
    <source>
        <dbReference type="EMBL" id="KAA6303423.1"/>
    </source>
</evidence>
<gene>
    <name evidence="2" type="ORF">EZS26_000384</name>
    <name evidence="3" type="ORF">EZS26_000583</name>
</gene>
<protein>
    <recommendedName>
        <fullName evidence="5">Lipoprotein</fullName>
    </recommendedName>
</protein>
<feature type="chain" id="PRO_5036147378" description="Lipoprotein" evidence="1">
    <location>
        <begin position="25"/>
        <end position="600"/>
    </location>
</feature>
<dbReference type="AlphaFoldDB" id="A0A5M8P4B9"/>
<dbReference type="EMBL" id="SNRX01000002">
    <property type="protein sequence ID" value="KAA6303423.1"/>
    <property type="molecule type" value="Genomic_DNA"/>
</dbReference>
<organism evidence="2 4">
    <name type="scientific">Candidatus Ordinivivax streblomastigis</name>
    <dbReference type="NCBI Taxonomy" id="2540710"/>
    <lineage>
        <taxon>Bacteria</taxon>
        <taxon>Pseudomonadati</taxon>
        <taxon>Bacteroidota</taxon>
        <taxon>Bacteroidia</taxon>
        <taxon>Bacteroidales</taxon>
        <taxon>Candidatus Ordinivivax</taxon>
    </lineage>
</organism>
<evidence type="ECO:0000313" key="4">
    <source>
        <dbReference type="Proteomes" id="UP000324575"/>
    </source>
</evidence>
<keyword evidence="1" id="KW-0732">Signal</keyword>
<comment type="caution">
    <text evidence="2">The sequence shown here is derived from an EMBL/GenBank/DDBJ whole genome shotgun (WGS) entry which is preliminary data.</text>
</comment>
<dbReference type="EMBL" id="SNRX01000002">
    <property type="protein sequence ID" value="KAA6303224.1"/>
    <property type="molecule type" value="Genomic_DNA"/>
</dbReference>